<feature type="transmembrane region" description="Helical" evidence="19">
    <location>
        <begin position="194"/>
        <end position="213"/>
    </location>
</feature>
<feature type="transmembrane region" description="Helical" evidence="19">
    <location>
        <begin position="24"/>
        <end position="43"/>
    </location>
</feature>
<comment type="similarity">
    <text evidence="5 18">Belongs to the CDS family.</text>
</comment>
<dbReference type="GO" id="GO:0016779">
    <property type="term" value="F:nucleotidyltransferase activity"/>
    <property type="evidence" value="ECO:0007669"/>
    <property type="project" value="UniProtKB-KW"/>
</dbReference>
<dbReference type="PANTHER" id="PTHR46382:SF1">
    <property type="entry name" value="PHOSPHATIDATE CYTIDYLYLTRANSFERASE"/>
    <property type="match status" value="1"/>
</dbReference>
<reference evidence="20 21" key="1">
    <citation type="submission" date="2020-09" db="EMBL/GenBank/DDBJ databases">
        <title>Novel species of Mucilaginibacter isolated from a glacier on the Tibetan Plateau.</title>
        <authorList>
            <person name="Liu Q."/>
            <person name="Xin Y.-H."/>
        </authorList>
    </citation>
    <scope>NUCLEOTIDE SEQUENCE [LARGE SCALE GENOMIC DNA]</scope>
    <source>
        <strain evidence="20 21">ZT4R22</strain>
    </source>
</reference>
<evidence type="ECO:0000256" key="1">
    <source>
        <dbReference type="ARBA" id="ARBA00001698"/>
    </source>
</evidence>
<dbReference type="RefSeq" id="WP_191188237.1">
    <property type="nucleotide sequence ID" value="NZ_JACWMY010000003.1"/>
</dbReference>
<evidence type="ECO:0000256" key="16">
    <source>
        <dbReference type="ARBA" id="ARBA00023209"/>
    </source>
</evidence>
<keyword evidence="11 18" id="KW-0812">Transmembrane</keyword>
<keyword evidence="17" id="KW-1208">Phospholipid metabolism</keyword>
<keyword evidence="15 19" id="KW-0472">Membrane</keyword>
<keyword evidence="12 18" id="KW-0548">Nucleotidyltransferase</keyword>
<keyword evidence="16" id="KW-0594">Phospholipid biosynthesis</keyword>
<dbReference type="Pfam" id="PF01148">
    <property type="entry name" value="CTP_transf_1"/>
    <property type="match status" value="1"/>
</dbReference>
<comment type="pathway">
    <text evidence="3 18">Phospholipid metabolism; CDP-diacylglycerol biosynthesis; CDP-diacylglycerol from sn-glycerol 3-phosphate: step 3/3.</text>
</comment>
<evidence type="ECO:0000256" key="8">
    <source>
        <dbReference type="ARBA" id="ARBA00022475"/>
    </source>
</evidence>
<evidence type="ECO:0000256" key="14">
    <source>
        <dbReference type="ARBA" id="ARBA00023098"/>
    </source>
</evidence>
<feature type="transmembrane region" description="Helical" evidence="19">
    <location>
        <begin position="88"/>
        <end position="109"/>
    </location>
</feature>
<comment type="subcellular location">
    <subcellularLocation>
        <location evidence="2">Cell membrane</location>
        <topology evidence="2">Multi-pass membrane protein</topology>
    </subcellularLocation>
</comment>
<feature type="transmembrane region" description="Helical" evidence="19">
    <location>
        <begin position="265"/>
        <end position="283"/>
    </location>
</feature>
<keyword evidence="21" id="KW-1185">Reference proteome</keyword>
<keyword evidence="9" id="KW-0444">Lipid biosynthesis</keyword>
<dbReference type="EMBL" id="JACWMY010000003">
    <property type="protein sequence ID" value="MBD1363567.1"/>
    <property type="molecule type" value="Genomic_DNA"/>
</dbReference>
<comment type="pathway">
    <text evidence="4">Lipid metabolism.</text>
</comment>
<dbReference type="InterPro" id="IPR000374">
    <property type="entry name" value="PC_trans"/>
</dbReference>
<evidence type="ECO:0000256" key="9">
    <source>
        <dbReference type="ARBA" id="ARBA00022516"/>
    </source>
</evidence>
<dbReference type="PANTHER" id="PTHR46382">
    <property type="entry name" value="PHOSPHATIDATE CYTIDYLYLTRANSFERASE"/>
    <property type="match status" value="1"/>
</dbReference>
<keyword evidence="10 18" id="KW-0808">Transferase</keyword>
<feature type="transmembrane region" description="Helical" evidence="19">
    <location>
        <begin position="55"/>
        <end position="76"/>
    </location>
</feature>
<evidence type="ECO:0000256" key="7">
    <source>
        <dbReference type="ARBA" id="ARBA00019373"/>
    </source>
</evidence>
<comment type="catalytic activity">
    <reaction evidence="1 18">
        <text>a 1,2-diacyl-sn-glycero-3-phosphate + CTP + H(+) = a CDP-1,2-diacyl-sn-glycerol + diphosphate</text>
        <dbReference type="Rhea" id="RHEA:16229"/>
        <dbReference type="ChEBI" id="CHEBI:15378"/>
        <dbReference type="ChEBI" id="CHEBI:33019"/>
        <dbReference type="ChEBI" id="CHEBI:37563"/>
        <dbReference type="ChEBI" id="CHEBI:58332"/>
        <dbReference type="ChEBI" id="CHEBI:58608"/>
        <dbReference type="EC" id="2.7.7.41"/>
    </reaction>
</comment>
<evidence type="ECO:0000256" key="19">
    <source>
        <dbReference type="SAM" id="Phobius"/>
    </source>
</evidence>
<evidence type="ECO:0000256" key="12">
    <source>
        <dbReference type="ARBA" id="ARBA00022695"/>
    </source>
</evidence>
<evidence type="ECO:0000256" key="4">
    <source>
        <dbReference type="ARBA" id="ARBA00005189"/>
    </source>
</evidence>
<evidence type="ECO:0000256" key="5">
    <source>
        <dbReference type="ARBA" id="ARBA00010185"/>
    </source>
</evidence>
<evidence type="ECO:0000256" key="11">
    <source>
        <dbReference type="ARBA" id="ARBA00022692"/>
    </source>
</evidence>
<evidence type="ECO:0000256" key="2">
    <source>
        <dbReference type="ARBA" id="ARBA00004651"/>
    </source>
</evidence>
<feature type="transmembrane region" description="Helical" evidence="19">
    <location>
        <begin position="121"/>
        <end position="141"/>
    </location>
</feature>
<keyword evidence="13 19" id="KW-1133">Transmembrane helix</keyword>
<keyword evidence="8" id="KW-1003">Cell membrane</keyword>
<evidence type="ECO:0000313" key="20">
    <source>
        <dbReference type="EMBL" id="MBD1363567.1"/>
    </source>
</evidence>
<gene>
    <name evidence="20" type="ORF">IDJ77_07080</name>
</gene>
<feature type="transmembrane region" description="Helical" evidence="19">
    <location>
        <begin position="153"/>
        <end position="173"/>
    </location>
</feature>
<evidence type="ECO:0000256" key="17">
    <source>
        <dbReference type="ARBA" id="ARBA00023264"/>
    </source>
</evidence>
<accession>A0ABR7WMN6</accession>
<organism evidence="20 21">
    <name type="scientific">Mucilaginibacter pankratovii</name>
    <dbReference type="NCBI Taxonomy" id="2772110"/>
    <lineage>
        <taxon>Bacteria</taxon>
        <taxon>Pseudomonadati</taxon>
        <taxon>Bacteroidota</taxon>
        <taxon>Sphingobacteriia</taxon>
        <taxon>Sphingobacteriales</taxon>
        <taxon>Sphingobacteriaceae</taxon>
        <taxon>Mucilaginibacter</taxon>
    </lineage>
</organism>
<proteinExistence type="inferred from homology"/>
<keyword evidence="14" id="KW-0443">Lipid metabolism</keyword>
<evidence type="ECO:0000256" key="3">
    <source>
        <dbReference type="ARBA" id="ARBA00005119"/>
    </source>
</evidence>
<evidence type="ECO:0000256" key="6">
    <source>
        <dbReference type="ARBA" id="ARBA00012487"/>
    </source>
</evidence>
<comment type="caution">
    <text evidence="20">The sequence shown here is derived from an EMBL/GenBank/DDBJ whole genome shotgun (WGS) entry which is preliminary data.</text>
</comment>
<evidence type="ECO:0000256" key="15">
    <source>
        <dbReference type="ARBA" id="ARBA00023136"/>
    </source>
</evidence>
<sequence length="285" mass="31313">MKTRAITGFFFIIVMLGSVNAGDYVFGAFYLLLCLLCLHEFYGLNIKSGIQPNRLAGFITAILIFSGFALINYASLSALPATETSTVWGHRLLFLLPLSVSAILIHELFKIDASPFTNIAYTILGVVMVCIPFSFFVALAYVKPPGLELGHNLHIPLGFLLMLWANDTGAYLVGRAIGRTKLFERHSPKKTWEGFIGGVLIAAVVGFIISLYFKDLPWNQWVSIAIIIGCFGTLGDLVESMFKRSINIKDSGGILPGHGGLLDRFDGFLIAAPIVYTYLYFVVNV</sequence>
<dbReference type="EC" id="2.7.7.41" evidence="6 18"/>
<evidence type="ECO:0000256" key="13">
    <source>
        <dbReference type="ARBA" id="ARBA00022989"/>
    </source>
</evidence>
<dbReference type="Proteomes" id="UP000606600">
    <property type="component" value="Unassembled WGS sequence"/>
</dbReference>
<protein>
    <recommendedName>
        <fullName evidence="7 18">Phosphatidate cytidylyltransferase</fullName>
        <ecNumber evidence="6 18">2.7.7.41</ecNumber>
    </recommendedName>
</protein>
<evidence type="ECO:0000313" key="21">
    <source>
        <dbReference type="Proteomes" id="UP000606600"/>
    </source>
</evidence>
<dbReference type="PROSITE" id="PS01315">
    <property type="entry name" value="CDS"/>
    <property type="match status" value="1"/>
</dbReference>
<evidence type="ECO:0000256" key="18">
    <source>
        <dbReference type="RuleBase" id="RU003938"/>
    </source>
</evidence>
<name>A0ABR7WMN6_9SPHI</name>
<evidence type="ECO:0000256" key="10">
    <source>
        <dbReference type="ARBA" id="ARBA00022679"/>
    </source>
</evidence>